<reference evidence="5 6" key="1">
    <citation type="journal article" date="2016" name="Nat. Commun.">
        <title>Thousands of microbial genomes shed light on interconnected biogeochemical processes in an aquifer system.</title>
        <authorList>
            <person name="Anantharaman K."/>
            <person name="Brown C.T."/>
            <person name="Hug L.A."/>
            <person name="Sharon I."/>
            <person name="Castelle C.J."/>
            <person name="Probst A.J."/>
            <person name="Thomas B.C."/>
            <person name="Singh A."/>
            <person name="Wilkins M.J."/>
            <person name="Karaoz U."/>
            <person name="Brodie E.L."/>
            <person name="Williams K.H."/>
            <person name="Hubbard S.S."/>
            <person name="Banfield J.F."/>
        </authorList>
    </citation>
    <scope>NUCLEOTIDE SEQUENCE [LARGE SCALE GENOMIC DNA]</scope>
</reference>
<keyword evidence="3" id="KW-0963">Cytoplasm</keyword>
<dbReference type="AlphaFoldDB" id="A0A1F6BZW0"/>
<protein>
    <recommendedName>
        <fullName evidence="3">Protein GrpE</fullName>
    </recommendedName>
    <alternativeName>
        <fullName evidence="3">HSP-70 cofactor</fullName>
    </alternativeName>
</protein>
<evidence type="ECO:0000313" key="6">
    <source>
        <dbReference type="Proteomes" id="UP000176996"/>
    </source>
</evidence>
<dbReference type="GO" id="GO:0000774">
    <property type="term" value="F:adenyl-nucleotide exchange factor activity"/>
    <property type="evidence" value="ECO:0007669"/>
    <property type="project" value="InterPro"/>
</dbReference>
<dbReference type="Gene3D" id="3.90.20.20">
    <property type="match status" value="1"/>
</dbReference>
<dbReference type="InterPro" id="IPR009012">
    <property type="entry name" value="GrpE_head"/>
</dbReference>
<evidence type="ECO:0000256" key="1">
    <source>
        <dbReference type="ARBA" id="ARBA00009054"/>
    </source>
</evidence>
<comment type="caution">
    <text evidence="5">The sequence shown here is derived from an EMBL/GenBank/DDBJ whole genome shotgun (WGS) entry which is preliminary data.</text>
</comment>
<dbReference type="GO" id="GO:0051087">
    <property type="term" value="F:protein-folding chaperone binding"/>
    <property type="evidence" value="ECO:0007669"/>
    <property type="project" value="InterPro"/>
</dbReference>
<comment type="subcellular location">
    <subcellularLocation>
        <location evidence="3">Cytoplasm</location>
    </subcellularLocation>
</comment>
<dbReference type="Gene3D" id="2.30.22.10">
    <property type="entry name" value="Head domain of nucleotide exchange factor GrpE"/>
    <property type="match status" value="1"/>
</dbReference>
<dbReference type="SUPFAM" id="SSF51064">
    <property type="entry name" value="Head domain of nucleotide exchange factor GrpE"/>
    <property type="match status" value="1"/>
</dbReference>
<dbReference type="PRINTS" id="PR00773">
    <property type="entry name" value="GRPEPROTEIN"/>
</dbReference>
<accession>A0A1F6BZW0</accession>
<comment type="function">
    <text evidence="3">Participates actively in the response to hyperosmotic and heat shock by preventing the aggregation of stress-denatured proteins, in association with DnaK and GrpE. It is the nucleotide exchange factor for DnaK and may function as a thermosensor. Unfolded proteins bind initially to DnaJ; upon interaction with the DnaJ-bound protein, DnaK hydrolyzes its bound ATP, resulting in the formation of a stable complex. GrpE releases ADP from DnaK; ATP binding to DnaK triggers the release of the substrate protein, thus completing the reaction cycle. Several rounds of ATP-dependent interactions between DnaJ, DnaK and GrpE are required for fully efficient folding.</text>
</comment>
<dbReference type="SUPFAM" id="SSF58014">
    <property type="entry name" value="Coiled-coil domain of nucleotide exchange factor GrpE"/>
    <property type="match status" value="1"/>
</dbReference>
<dbReference type="PANTHER" id="PTHR21237:SF23">
    <property type="entry name" value="GRPE PROTEIN HOMOLOG, MITOCHONDRIAL"/>
    <property type="match status" value="1"/>
</dbReference>
<dbReference type="GO" id="GO:0006457">
    <property type="term" value="P:protein folding"/>
    <property type="evidence" value="ECO:0007669"/>
    <property type="project" value="InterPro"/>
</dbReference>
<evidence type="ECO:0000256" key="3">
    <source>
        <dbReference type="HAMAP-Rule" id="MF_01151"/>
    </source>
</evidence>
<dbReference type="Pfam" id="PF01025">
    <property type="entry name" value="GrpE"/>
    <property type="match status" value="1"/>
</dbReference>
<dbReference type="GO" id="GO:0051082">
    <property type="term" value="F:unfolded protein binding"/>
    <property type="evidence" value="ECO:0007669"/>
    <property type="project" value="TreeGrafter"/>
</dbReference>
<evidence type="ECO:0000313" key="5">
    <source>
        <dbReference type="EMBL" id="OGG42469.1"/>
    </source>
</evidence>
<dbReference type="HAMAP" id="MF_01151">
    <property type="entry name" value="GrpE"/>
    <property type="match status" value="1"/>
</dbReference>
<comment type="similarity">
    <text evidence="1 3 4">Belongs to the GrpE family.</text>
</comment>
<evidence type="ECO:0000256" key="4">
    <source>
        <dbReference type="RuleBase" id="RU004478"/>
    </source>
</evidence>
<sequence>MTEETMEEKVSRLEKEKEEYLEGWKRAKADFLNMKKEEEERVREFIKFGNEAIIRSMVSVLESFYLGLMAWKEETPEKKGMMLVRAQLEETLKKYGVEIIQAKIGEEFNPEKHECLLLEASESPTGTITEEVEKGYALYGKIIRPVRVKVSK</sequence>
<dbReference type="GO" id="GO:0042803">
    <property type="term" value="F:protein homodimerization activity"/>
    <property type="evidence" value="ECO:0007669"/>
    <property type="project" value="InterPro"/>
</dbReference>
<organism evidence="5 6">
    <name type="scientific">Candidatus Jorgensenbacteria bacterium RIFCSPLOWO2_01_FULL_45_25b</name>
    <dbReference type="NCBI Taxonomy" id="1798471"/>
    <lineage>
        <taxon>Bacteria</taxon>
        <taxon>Candidatus Joergenseniibacteriota</taxon>
    </lineage>
</organism>
<comment type="subunit">
    <text evidence="3">Homodimer.</text>
</comment>
<evidence type="ECO:0000256" key="2">
    <source>
        <dbReference type="ARBA" id="ARBA00023186"/>
    </source>
</evidence>
<dbReference type="Proteomes" id="UP000176996">
    <property type="component" value="Unassembled WGS sequence"/>
</dbReference>
<dbReference type="STRING" id="1798471.A3A21_02660"/>
<dbReference type="PANTHER" id="PTHR21237">
    <property type="entry name" value="GRPE PROTEIN"/>
    <property type="match status" value="1"/>
</dbReference>
<name>A0A1F6BZW0_9BACT</name>
<keyword evidence="3" id="KW-0346">Stress response</keyword>
<dbReference type="GO" id="GO:0005737">
    <property type="term" value="C:cytoplasm"/>
    <property type="evidence" value="ECO:0007669"/>
    <property type="project" value="UniProtKB-SubCell"/>
</dbReference>
<proteinExistence type="inferred from homology"/>
<keyword evidence="2 3" id="KW-0143">Chaperone</keyword>
<dbReference type="EMBL" id="MFKK01000002">
    <property type="protein sequence ID" value="OGG42469.1"/>
    <property type="molecule type" value="Genomic_DNA"/>
</dbReference>
<gene>
    <name evidence="3" type="primary">grpE</name>
    <name evidence="5" type="ORF">A3A21_02660</name>
</gene>
<dbReference type="InterPro" id="IPR013805">
    <property type="entry name" value="GrpE_CC"/>
</dbReference>
<dbReference type="InterPro" id="IPR000740">
    <property type="entry name" value="GrpE"/>
</dbReference>